<feature type="region of interest" description="Disordered" evidence="1">
    <location>
        <begin position="41"/>
        <end position="61"/>
    </location>
</feature>
<feature type="compositionally biased region" description="Polar residues" evidence="1">
    <location>
        <begin position="171"/>
        <end position="191"/>
    </location>
</feature>
<dbReference type="Proteomes" id="UP001530400">
    <property type="component" value="Unassembled WGS sequence"/>
</dbReference>
<sequence>MPRLSSSEMNELRKKLRHFANVLIADAPIQGAVEMASDTVPENHNQEESMSRDTQEETHVAKNDETDRTVMPPITEIESVANIFRDATQMSDAAIQTLHFRLFQELKRRSGMDRLPSFTLKHDRGEMTCIPVPNHTSVARGPYKKRKENPSNETETTPPPPAVRVRPLVTNEASDSSPSLQQANDLEAQQQSWISSAPPIIPRIDQHNKLTGIDLVALFAVLVL</sequence>
<proteinExistence type="predicted"/>
<evidence type="ECO:0000256" key="1">
    <source>
        <dbReference type="SAM" id="MobiDB-lite"/>
    </source>
</evidence>
<accession>A0ABD3NSI3</accession>
<comment type="caution">
    <text evidence="2">The sequence shown here is derived from an EMBL/GenBank/DDBJ whole genome shotgun (WGS) entry which is preliminary data.</text>
</comment>
<dbReference type="EMBL" id="JALLPJ020001035">
    <property type="protein sequence ID" value="KAL3777591.1"/>
    <property type="molecule type" value="Genomic_DNA"/>
</dbReference>
<reference evidence="2 3" key="1">
    <citation type="submission" date="2024-10" db="EMBL/GenBank/DDBJ databases">
        <title>Updated reference genomes for cyclostephanoid diatoms.</title>
        <authorList>
            <person name="Roberts W.R."/>
            <person name="Alverson A.J."/>
        </authorList>
    </citation>
    <scope>NUCLEOTIDE SEQUENCE [LARGE SCALE GENOMIC DNA]</scope>
    <source>
        <strain evidence="2 3">AJA010-31</strain>
    </source>
</reference>
<organism evidence="2 3">
    <name type="scientific">Cyclotella atomus</name>
    <dbReference type="NCBI Taxonomy" id="382360"/>
    <lineage>
        <taxon>Eukaryota</taxon>
        <taxon>Sar</taxon>
        <taxon>Stramenopiles</taxon>
        <taxon>Ochrophyta</taxon>
        <taxon>Bacillariophyta</taxon>
        <taxon>Coscinodiscophyceae</taxon>
        <taxon>Thalassiosirophycidae</taxon>
        <taxon>Stephanodiscales</taxon>
        <taxon>Stephanodiscaceae</taxon>
        <taxon>Cyclotella</taxon>
    </lineage>
</organism>
<keyword evidence="3" id="KW-1185">Reference proteome</keyword>
<dbReference type="AlphaFoldDB" id="A0ABD3NSI3"/>
<gene>
    <name evidence="2" type="ORF">ACHAWO_012698</name>
</gene>
<name>A0ABD3NSI3_9STRA</name>
<evidence type="ECO:0000313" key="3">
    <source>
        <dbReference type="Proteomes" id="UP001530400"/>
    </source>
</evidence>
<feature type="region of interest" description="Disordered" evidence="1">
    <location>
        <begin position="131"/>
        <end position="191"/>
    </location>
</feature>
<evidence type="ECO:0000313" key="2">
    <source>
        <dbReference type="EMBL" id="KAL3777591.1"/>
    </source>
</evidence>
<protein>
    <submittedName>
        <fullName evidence="2">Uncharacterized protein</fullName>
    </submittedName>
</protein>
<feature type="compositionally biased region" description="Basic and acidic residues" evidence="1">
    <location>
        <begin position="44"/>
        <end position="61"/>
    </location>
</feature>